<dbReference type="OrthoDB" id="974562at2"/>
<dbReference type="SUPFAM" id="SSF53300">
    <property type="entry name" value="vWA-like"/>
    <property type="match status" value="1"/>
</dbReference>
<dbReference type="AlphaFoldDB" id="A0A2P2E1N9"/>
<name>A0A2P2E1N9_9LEPT</name>
<keyword evidence="2" id="KW-1185">Reference proteome</keyword>
<accession>A0A2P2E1N9</accession>
<evidence type="ECO:0008006" key="3">
    <source>
        <dbReference type="Google" id="ProtNLM"/>
    </source>
</evidence>
<evidence type="ECO:0000313" key="2">
    <source>
        <dbReference type="Proteomes" id="UP000245133"/>
    </source>
</evidence>
<reference evidence="1 2" key="1">
    <citation type="submission" date="2018-02" db="EMBL/GenBank/DDBJ databases">
        <title>Novel Leptospira species isolated from soil and water in Japan.</title>
        <authorList>
            <person name="Nakao R."/>
            <person name="Masuzawa T."/>
        </authorList>
    </citation>
    <scope>NUCLEOTIDE SEQUENCE [LARGE SCALE GENOMIC DNA]</scope>
    <source>
        <strain evidence="1 2">YH101</strain>
    </source>
</reference>
<dbReference type="InterPro" id="IPR036465">
    <property type="entry name" value="vWFA_dom_sf"/>
</dbReference>
<dbReference type="RefSeq" id="WP_108976854.1">
    <property type="nucleotide sequence ID" value="NZ_BFBB01000007.1"/>
</dbReference>
<sequence length="562" mass="64727">MSLVEDWQKEWQNALMIWSAYVKLSDPKFLVTAEDQEKEGNFDSFAAIRLADHQVILSVEKIKAFHLESYPIEILAHEIGHHVYCPGDLTDHGKILYILRSTLTRHEYLAPMLANIYEDLFINDKLKRQHNLRMEEVYQKVGKQDDAFWNFYMRTYELLWALPRQTLTVGQLEGNIESDAILVNRIVRNYSNDWVRAAFDFGNICFPYFFQQDSQKSLQLIATFHDTKDIGKGSEMPSGIMNVKLESVFEDLGEKQSSEKDKSIFPENVESLSPSNYSSIGEALGIKASLSDFAYRYYKEKALSYLVRFPSTLQPGGPERILEGTDVWEVGSPMERINIFESIMRGGKHIIPGYTAMENFYGEMPSYEEIKEPIDLDIFVDCSGSMPNPQTDVSFLTLAGAIITLSALRAGSKVRSTLWSGLNEYYTTKSFTRNEKEIMEVLTGYIGGGTCFPLDLLKEQYEEPKKRKVHILIISDEGIDTMYNQDYNENTRNFVKRMLMNAGGGGTMVLNLYSPTFRSEIQEMNDSGWSIFRISTWEELISFSRDFVKRTYERNQILYKKN</sequence>
<dbReference type="Proteomes" id="UP000245133">
    <property type="component" value="Unassembled WGS sequence"/>
</dbReference>
<dbReference type="EMBL" id="BFBB01000007">
    <property type="protein sequence ID" value="GBF50808.1"/>
    <property type="molecule type" value="Genomic_DNA"/>
</dbReference>
<proteinExistence type="predicted"/>
<comment type="caution">
    <text evidence="1">The sequence shown here is derived from an EMBL/GenBank/DDBJ whole genome shotgun (WGS) entry which is preliminary data.</text>
</comment>
<protein>
    <recommendedName>
        <fullName evidence="3">VWA domain-containing protein</fullName>
    </recommendedName>
</protein>
<organism evidence="1 2">
    <name type="scientific">Leptospira ryugenii</name>
    <dbReference type="NCBI Taxonomy" id="1917863"/>
    <lineage>
        <taxon>Bacteria</taxon>
        <taxon>Pseudomonadati</taxon>
        <taxon>Spirochaetota</taxon>
        <taxon>Spirochaetia</taxon>
        <taxon>Leptospirales</taxon>
        <taxon>Leptospiraceae</taxon>
        <taxon>Leptospira</taxon>
    </lineage>
</organism>
<evidence type="ECO:0000313" key="1">
    <source>
        <dbReference type="EMBL" id="GBF50808.1"/>
    </source>
</evidence>
<gene>
    <name evidence="1" type="ORF">LPTSP4_23350</name>
</gene>